<evidence type="ECO:0000256" key="2">
    <source>
        <dbReference type="ARBA" id="ARBA00022801"/>
    </source>
</evidence>
<organism evidence="5">
    <name type="scientific">Tanacetum cinerariifolium</name>
    <name type="common">Dalmatian daisy</name>
    <name type="synonym">Chrysanthemum cinerariifolium</name>
    <dbReference type="NCBI Taxonomy" id="118510"/>
    <lineage>
        <taxon>Eukaryota</taxon>
        <taxon>Viridiplantae</taxon>
        <taxon>Streptophyta</taxon>
        <taxon>Embryophyta</taxon>
        <taxon>Tracheophyta</taxon>
        <taxon>Spermatophyta</taxon>
        <taxon>Magnoliopsida</taxon>
        <taxon>eudicotyledons</taxon>
        <taxon>Gunneridae</taxon>
        <taxon>Pentapetalae</taxon>
        <taxon>asterids</taxon>
        <taxon>campanulids</taxon>
        <taxon>Asterales</taxon>
        <taxon>Asteraceae</taxon>
        <taxon>Asteroideae</taxon>
        <taxon>Anthemideae</taxon>
        <taxon>Anthemidinae</taxon>
        <taxon>Tanacetum</taxon>
    </lineage>
</organism>
<dbReference type="Pfam" id="PF00665">
    <property type="entry name" value="rve"/>
    <property type="match status" value="1"/>
</dbReference>
<dbReference type="Pfam" id="PF13976">
    <property type="entry name" value="gag_pre-integrs"/>
    <property type="match status" value="1"/>
</dbReference>
<dbReference type="InterPro" id="IPR039537">
    <property type="entry name" value="Retrotran_Ty1/copia-like"/>
</dbReference>
<protein>
    <recommendedName>
        <fullName evidence="4">Integrase catalytic domain-containing protein</fullName>
    </recommendedName>
</protein>
<dbReference type="PANTHER" id="PTHR42648">
    <property type="entry name" value="TRANSPOSASE, PUTATIVE-RELATED"/>
    <property type="match status" value="1"/>
</dbReference>
<dbReference type="InterPro" id="IPR036397">
    <property type="entry name" value="RNaseH_sf"/>
</dbReference>
<keyword evidence="2" id="KW-0378">Hydrolase</keyword>
<dbReference type="GO" id="GO:0003676">
    <property type="term" value="F:nucleic acid binding"/>
    <property type="evidence" value="ECO:0007669"/>
    <property type="project" value="InterPro"/>
</dbReference>
<feature type="region of interest" description="Disordered" evidence="3">
    <location>
        <begin position="1120"/>
        <end position="1146"/>
    </location>
</feature>
<sequence length="1245" mass="142432">MSYLSEYEEINSGYVSFGRDPKGGKIVGNGKINTGKLDFKDVYFVKELKFNLFRVSQNSVLFTDTKCVVLSPDFKLLDQSQVLLRVPRKNNMYSVDLNNFALSGGLTCLFAKATLDEYNLWHKRLGHINFKTINKLVRGNLVRGLASKNFENDHTCVACHKGKQNKASCKTKTVSSIRQPLQMLHMDLFGLTFIKSLMKKIYCLVVIDDYSRFSWVFFLATKDETSRILKAFITGIENLIDHKVKTIRCDNGTKFKNKEMNQFCEKQGIKREFSFARTLQQNRVAERKIRTLIEATRSMLANSKLPTTFWAEAVNTNTKFKLYETIWCLVTILNTLDPLESGPIWIFDIDTLTKSINYKPVVAGNQSNGSAEEPKVNQEKDSVNSTNRVNTVSLIVNAASNEVNGIGRKSSIELPDDPNMPNLKDISIFEDSNEDVFGAVADLNNMETTSQASPIPTIRIHKDHPVEQIIGDIRLTPQTRRMTKNVTDHAIQEELLQFKLQQVWTLMDLPYGKRAIETKWIYKNKKDDRGIMVRNKARLVAQGYTQEEGIDYDEVFAPVARIKAIRVSRSRVVNRVYKVEKALYGLHQAPKAWYETLSTYLLDNGFQRGARFQVTPKVSRLHAVKRIFRYLKGQPKLCLWYPKDSPFDLEAYTDSDYAGANLDRKSTTRGCQFLGSRLISWQYKKQTIVANSTTEAEYVVAANCYGQGRLIVFNCSGLYTNDDWNEVKHLLRMDLRLTLIIDFLNVNHIKYALTVNPTIYTSCIEQFWVTAKAKNINREAQIHANMDGKKVIISKATMRRDLKFEDEGGIDGLSSEVIFEQLPLMGYENLSQKLTFNKTLFSPQWKFLIHSILQCLSDKTTAWNEFSSTMASAIICLATNQKFNFSKYLFDSMVKHLDSRTKFLMYPRFVQVFLDKQVDRMSKHNVIYVIPSRTKKVFSNMRRVGKDFSVRETPLFPIMLVPAQEEELSEETTKTSQAKEISSLKRRVKRLEKKNKSRTHGLKRLYKIGLSARVESSAEEQSLDEGRYDDQEMFYIDVLNNEEVVVETAAIDATTTTVSIGDITLAQEFMEIKTSKPKARGIIMQEASETPTTTTKIPISSKVQDKEKVVKDKVVLTQESSSKRAGDKLNQGRSKKQKVKDDKEQEELKRCLESIPGDGVDSRMELYIDNRENGRMIFNSMLNGPLVWPTVNEENGTTRTKKYEELSVAKKLQADYDLKATNIVLQGLPLDMYAIVNHHKVSKDI</sequence>
<accession>A0A6L2LSV8</accession>
<dbReference type="InterPro" id="IPR012337">
    <property type="entry name" value="RNaseH-like_sf"/>
</dbReference>
<reference evidence="5" key="1">
    <citation type="journal article" date="2019" name="Sci. Rep.">
        <title>Draft genome of Tanacetum cinerariifolium, the natural source of mosquito coil.</title>
        <authorList>
            <person name="Yamashiro T."/>
            <person name="Shiraishi A."/>
            <person name="Satake H."/>
            <person name="Nakayama K."/>
        </authorList>
    </citation>
    <scope>NUCLEOTIDE SEQUENCE</scope>
</reference>
<evidence type="ECO:0000259" key="4">
    <source>
        <dbReference type="PROSITE" id="PS50994"/>
    </source>
</evidence>
<dbReference type="AlphaFoldDB" id="A0A6L2LSV8"/>
<dbReference type="PANTHER" id="PTHR42648:SF32">
    <property type="entry name" value="RIBONUCLEASE H-LIKE DOMAIN, GAG-PRE-INTEGRASE DOMAIN PROTEIN-RELATED"/>
    <property type="match status" value="1"/>
</dbReference>
<comment type="caution">
    <text evidence="5">The sequence shown here is derived from an EMBL/GenBank/DDBJ whole genome shotgun (WGS) entry which is preliminary data.</text>
</comment>
<evidence type="ECO:0000256" key="3">
    <source>
        <dbReference type="SAM" id="MobiDB-lite"/>
    </source>
</evidence>
<keyword evidence="1" id="KW-0479">Metal-binding</keyword>
<evidence type="ECO:0000256" key="1">
    <source>
        <dbReference type="ARBA" id="ARBA00022723"/>
    </source>
</evidence>
<dbReference type="GO" id="GO:0015074">
    <property type="term" value="P:DNA integration"/>
    <property type="evidence" value="ECO:0007669"/>
    <property type="project" value="InterPro"/>
</dbReference>
<dbReference type="EMBL" id="BKCJ010004951">
    <property type="protein sequence ID" value="GEU64027.1"/>
    <property type="molecule type" value="Genomic_DNA"/>
</dbReference>
<dbReference type="InterPro" id="IPR001584">
    <property type="entry name" value="Integrase_cat-core"/>
</dbReference>
<feature type="domain" description="Integrase catalytic" evidence="4">
    <location>
        <begin position="176"/>
        <end position="314"/>
    </location>
</feature>
<dbReference type="GO" id="GO:0016787">
    <property type="term" value="F:hydrolase activity"/>
    <property type="evidence" value="ECO:0007669"/>
    <property type="project" value="UniProtKB-KW"/>
</dbReference>
<dbReference type="Gene3D" id="3.30.420.10">
    <property type="entry name" value="Ribonuclease H-like superfamily/Ribonuclease H"/>
    <property type="match status" value="1"/>
</dbReference>
<dbReference type="GO" id="GO:0046872">
    <property type="term" value="F:metal ion binding"/>
    <property type="evidence" value="ECO:0007669"/>
    <property type="project" value="UniProtKB-KW"/>
</dbReference>
<evidence type="ECO:0000313" key="5">
    <source>
        <dbReference type="EMBL" id="GEU64027.1"/>
    </source>
</evidence>
<dbReference type="CDD" id="cd09272">
    <property type="entry name" value="RNase_HI_RT_Ty1"/>
    <property type="match status" value="1"/>
</dbReference>
<feature type="compositionally biased region" description="Basic and acidic residues" evidence="3">
    <location>
        <begin position="372"/>
        <end position="382"/>
    </location>
</feature>
<feature type="region of interest" description="Disordered" evidence="3">
    <location>
        <begin position="364"/>
        <end position="385"/>
    </location>
</feature>
<dbReference type="InterPro" id="IPR013103">
    <property type="entry name" value="RVT_2"/>
</dbReference>
<dbReference type="InterPro" id="IPR025724">
    <property type="entry name" value="GAG-pre-integrase_dom"/>
</dbReference>
<name>A0A6L2LSV8_TANCI</name>
<proteinExistence type="predicted"/>
<dbReference type="PROSITE" id="PS50994">
    <property type="entry name" value="INTEGRASE"/>
    <property type="match status" value="1"/>
</dbReference>
<dbReference type="SUPFAM" id="SSF53098">
    <property type="entry name" value="Ribonuclease H-like"/>
    <property type="match status" value="1"/>
</dbReference>
<dbReference type="Pfam" id="PF07727">
    <property type="entry name" value="RVT_2"/>
    <property type="match status" value="1"/>
</dbReference>
<gene>
    <name evidence="5" type="ORF">Tci_036005</name>
</gene>